<dbReference type="PANTHER" id="PTHR43130">
    <property type="entry name" value="ARAC-FAMILY TRANSCRIPTIONAL REGULATOR"/>
    <property type="match status" value="1"/>
</dbReference>
<dbReference type="AlphaFoldDB" id="A0A7L9WK75"/>
<evidence type="ECO:0000256" key="1">
    <source>
        <dbReference type="ARBA" id="ARBA00023015"/>
    </source>
</evidence>
<sequence length="339" mass="37803">MPEPMSSVQNFTVPLDGPTTKPRKFIFVLLNNFSLLSFASALECLRIANRMSGRTLYTWELQSETGEMVSCSGGTAFAIDAPLGELSRDDTVLVCAGIAVQDETTKKLLNWLRREARKGLAIGGLCTAAHVLARAGLLDGKRATIHWENHDSFAEEFEEVLLTKSVFVADGNRLTTAGGTSSIDLMLKLVADHHGEELANAVADQLIYSSIRTDQDTQRLSVPTRIGVRHPKLSQVIQMMEANIEEPISPATLARDVLMSTRQLERLFRRYLNRSPKRYYMELRLQKARNLLMQTDMSVINVALSCGFASPSHFSKCYRAQYQTTPYRERGSQAGRLSI</sequence>
<dbReference type="GO" id="GO:0043565">
    <property type="term" value="F:sequence-specific DNA binding"/>
    <property type="evidence" value="ECO:0007669"/>
    <property type="project" value="InterPro"/>
</dbReference>
<dbReference type="InterPro" id="IPR052158">
    <property type="entry name" value="INH-QAR"/>
</dbReference>
<proteinExistence type="predicted"/>
<dbReference type="InterPro" id="IPR002818">
    <property type="entry name" value="DJ-1/PfpI"/>
</dbReference>
<dbReference type="Gene3D" id="1.10.10.60">
    <property type="entry name" value="Homeodomain-like"/>
    <property type="match status" value="1"/>
</dbReference>
<keyword evidence="1" id="KW-0805">Transcription regulation</keyword>
<gene>
    <name evidence="5" type="ORF">F3W81_04320</name>
</gene>
<dbReference type="SUPFAM" id="SSF52317">
    <property type="entry name" value="Class I glutamine amidotransferase-like"/>
    <property type="match status" value="1"/>
</dbReference>
<dbReference type="PANTHER" id="PTHR43130:SF3">
    <property type="entry name" value="HTH-TYPE TRANSCRIPTIONAL REGULATOR RV1931C"/>
    <property type="match status" value="1"/>
</dbReference>
<evidence type="ECO:0000256" key="3">
    <source>
        <dbReference type="ARBA" id="ARBA00023163"/>
    </source>
</evidence>
<dbReference type="KEGG" id="pshq:F3W81_04320"/>
<evidence type="ECO:0000259" key="4">
    <source>
        <dbReference type="PROSITE" id="PS01124"/>
    </source>
</evidence>
<dbReference type="Pfam" id="PF01965">
    <property type="entry name" value="DJ-1_PfpI"/>
    <property type="match status" value="1"/>
</dbReference>
<organism evidence="5 6">
    <name type="scientific">Pseudooceanicola spongiae</name>
    <dbReference type="NCBI Taxonomy" id="2613965"/>
    <lineage>
        <taxon>Bacteria</taxon>
        <taxon>Pseudomonadati</taxon>
        <taxon>Pseudomonadota</taxon>
        <taxon>Alphaproteobacteria</taxon>
        <taxon>Rhodobacterales</taxon>
        <taxon>Paracoccaceae</taxon>
        <taxon>Pseudooceanicola</taxon>
    </lineage>
</organism>
<dbReference type="EMBL" id="CP045201">
    <property type="protein sequence ID" value="QOL80117.1"/>
    <property type="molecule type" value="Genomic_DNA"/>
</dbReference>
<dbReference type="Gene3D" id="3.40.50.880">
    <property type="match status" value="1"/>
</dbReference>
<dbReference type="SUPFAM" id="SSF46689">
    <property type="entry name" value="Homeodomain-like"/>
    <property type="match status" value="2"/>
</dbReference>
<dbReference type="InterPro" id="IPR029062">
    <property type="entry name" value="Class_I_gatase-like"/>
</dbReference>
<dbReference type="GO" id="GO:0003700">
    <property type="term" value="F:DNA-binding transcription factor activity"/>
    <property type="evidence" value="ECO:0007669"/>
    <property type="project" value="InterPro"/>
</dbReference>
<evidence type="ECO:0000256" key="2">
    <source>
        <dbReference type="ARBA" id="ARBA00023125"/>
    </source>
</evidence>
<name>A0A7L9WK75_9RHOB</name>
<protein>
    <submittedName>
        <fullName evidence="5">Helix-turn-helix domain-containing protein</fullName>
    </submittedName>
</protein>
<keyword evidence="3" id="KW-0804">Transcription</keyword>
<dbReference type="InterPro" id="IPR018060">
    <property type="entry name" value="HTH_AraC"/>
</dbReference>
<reference evidence="5 6" key="1">
    <citation type="submission" date="2019-10" db="EMBL/GenBank/DDBJ databases">
        <title>Pseudopuniceibacterium sp. HQ09 islated from Antarctica.</title>
        <authorList>
            <person name="Liao L."/>
            <person name="Su S."/>
            <person name="Chen B."/>
            <person name="Yu Y."/>
        </authorList>
    </citation>
    <scope>NUCLEOTIDE SEQUENCE [LARGE SCALE GENOMIC DNA]</scope>
    <source>
        <strain evidence="5 6">HQ09</strain>
    </source>
</reference>
<keyword evidence="6" id="KW-1185">Reference proteome</keyword>
<accession>A0A7L9WK75</accession>
<evidence type="ECO:0000313" key="6">
    <source>
        <dbReference type="Proteomes" id="UP000594118"/>
    </source>
</evidence>
<dbReference type="PROSITE" id="PS00041">
    <property type="entry name" value="HTH_ARAC_FAMILY_1"/>
    <property type="match status" value="1"/>
</dbReference>
<dbReference type="CDD" id="cd03136">
    <property type="entry name" value="GATase1_AraC_ArgR_like"/>
    <property type="match status" value="1"/>
</dbReference>
<dbReference type="InterPro" id="IPR018062">
    <property type="entry name" value="HTH_AraC-typ_CS"/>
</dbReference>
<keyword evidence="2" id="KW-0238">DNA-binding</keyword>
<dbReference type="Pfam" id="PF12833">
    <property type="entry name" value="HTH_18"/>
    <property type="match status" value="1"/>
</dbReference>
<dbReference type="SMART" id="SM00342">
    <property type="entry name" value="HTH_ARAC"/>
    <property type="match status" value="1"/>
</dbReference>
<dbReference type="Proteomes" id="UP000594118">
    <property type="component" value="Chromosome"/>
</dbReference>
<evidence type="ECO:0000313" key="5">
    <source>
        <dbReference type="EMBL" id="QOL80117.1"/>
    </source>
</evidence>
<dbReference type="InterPro" id="IPR009057">
    <property type="entry name" value="Homeodomain-like_sf"/>
</dbReference>
<feature type="domain" description="HTH araC/xylS-type" evidence="4">
    <location>
        <begin position="234"/>
        <end position="332"/>
    </location>
</feature>
<dbReference type="PROSITE" id="PS01124">
    <property type="entry name" value="HTH_ARAC_FAMILY_2"/>
    <property type="match status" value="1"/>
</dbReference>